<sequence length="72" mass="8561">IISLKNNHRVELLNRIVIFFSGALYVFKIHVYSFSSRIFYFCIPALRNLKQKGKQDRQTRFFKSQYVGCKAL</sequence>
<reference evidence="2" key="1">
    <citation type="submission" date="2014-05" db="EMBL/GenBank/DDBJ databases">
        <authorList>
            <person name="Chronopoulou M."/>
        </authorList>
    </citation>
    <scope>NUCLEOTIDE SEQUENCE</scope>
    <source>
        <tissue evidence="2">Whole organism</tissue>
    </source>
</reference>
<dbReference type="EMBL" id="HACA01020149">
    <property type="protein sequence ID" value="CDW37510.1"/>
    <property type="molecule type" value="Transcribed_RNA"/>
</dbReference>
<evidence type="ECO:0000256" key="1">
    <source>
        <dbReference type="SAM" id="Phobius"/>
    </source>
</evidence>
<organism evidence="2">
    <name type="scientific">Lepeophtheirus salmonis</name>
    <name type="common">Salmon louse</name>
    <name type="synonym">Caligus salmonis</name>
    <dbReference type="NCBI Taxonomy" id="72036"/>
    <lineage>
        <taxon>Eukaryota</taxon>
        <taxon>Metazoa</taxon>
        <taxon>Ecdysozoa</taxon>
        <taxon>Arthropoda</taxon>
        <taxon>Crustacea</taxon>
        <taxon>Multicrustacea</taxon>
        <taxon>Hexanauplia</taxon>
        <taxon>Copepoda</taxon>
        <taxon>Siphonostomatoida</taxon>
        <taxon>Caligidae</taxon>
        <taxon>Lepeophtheirus</taxon>
    </lineage>
</organism>
<protein>
    <submittedName>
        <fullName evidence="2">Uncharacterized protein</fullName>
    </submittedName>
</protein>
<proteinExistence type="predicted"/>
<keyword evidence="1" id="KW-0812">Transmembrane</keyword>
<keyword evidence="1" id="KW-1133">Transmembrane helix</keyword>
<feature type="transmembrane region" description="Helical" evidence="1">
    <location>
        <begin position="12"/>
        <end position="32"/>
    </location>
</feature>
<keyword evidence="1" id="KW-0472">Membrane</keyword>
<feature type="non-terminal residue" evidence="2">
    <location>
        <position position="1"/>
    </location>
</feature>
<dbReference type="AlphaFoldDB" id="A0A0K2UHF5"/>
<name>A0A0K2UHF5_LEPSM</name>
<evidence type="ECO:0000313" key="2">
    <source>
        <dbReference type="EMBL" id="CDW37510.1"/>
    </source>
</evidence>
<accession>A0A0K2UHF5</accession>